<comment type="function">
    <text evidence="5">Repressor of the lactose catabolism operon. Galactose-6-phosphate is the inducer.</text>
</comment>
<evidence type="ECO:0000256" key="2">
    <source>
        <dbReference type="ARBA" id="ARBA00022491"/>
    </source>
</evidence>
<dbReference type="InterPro" id="IPR036388">
    <property type="entry name" value="WH-like_DNA-bd_sf"/>
</dbReference>
<dbReference type="KEGG" id="cans:GP473_05110"/>
<gene>
    <name evidence="7" type="ORF">GP473_05110</name>
</gene>
<organism evidence="7 8">
    <name type="scientific">Corynebacterium anserum</name>
    <dbReference type="NCBI Taxonomy" id="2684406"/>
    <lineage>
        <taxon>Bacteria</taxon>
        <taxon>Bacillati</taxon>
        <taxon>Actinomycetota</taxon>
        <taxon>Actinomycetes</taxon>
        <taxon>Mycobacteriales</taxon>
        <taxon>Corynebacteriaceae</taxon>
        <taxon>Corynebacterium</taxon>
    </lineage>
</organism>
<dbReference type="InterPro" id="IPR001034">
    <property type="entry name" value="DeoR_HTH"/>
</dbReference>
<dbReference type="Gene3D" id="1.10.10.10">
    <property type="entry name" value="Winged helix-like DNA-binding domain superfamily/Winged helix DNA-binding domain"/>
    <property type="match status" value="1"/>
</dbReference>
<evidence type="ECO:0000256" key="1">
    <source>
        <dbReference type="ARBA" id="ARBA00021390"/>
    </source>
</evidence>
<dbReference type="InterPro" id="IPR014036">
    <property type="entry name" value="DeoR-like_C"/>
</dbReference>
<dbReference type="GO" id="GO:0003700">
    <property type="term" value="F:DNA-binding transcription factor activity"/>
    <property type="evidence" value="ECO:0007669"/>
    <property type="project" value="InterPro"/>
</dbReference>
<dbReference type="PRINTS" id="PR00037">
    <property type="entry name" value="HTHLACR"/>
</dbReference>
<dbReference type="AlphaFoldDB" id="A0A7G7YR37"/>
<dbReference type="InterPro" id="IPR036390">
    <property type="entry name" value="WH_DNA-bd_sf"/>
</dbReference>
<dbReference type="PANTHER" id="PTHR30363">
    <property type="entry name" value="HTH-TYPE TRANSCRIPTIONAL REGULATOR SRLR-RELATED"/>
    <property type="match status" value="1"/>
</dbReference>
<keyword evidence="2" id="KW-0678">Repressor</keyword>
<accession>A0A7G7YR37</accession>
<dbReference type="PANTHER" id="PTHR30363:SF4">
    <property type="entry name" value="GLYCEROL-3-PHOSPHATE REGULON REPRESSOR"/>
    <property type="match status" value="1"/>
</dbReference>
<protein>
    <recommendedName>
        <fullName evidence="1">Lactose phosphotransferase system repressor</fullName>
    </recommendedName>
</protein>
<keyword evidence="3" id="KW-0805">Transcription regulation</keyword>
<evidence type="ECO:0000313" key="8">
    <source>
        <dbReference type="Proteomes" id="UP000515275"/>
    </source>
</evidence>
<dbReference type="EMBL" id="CP046883">
    <property type="protein sequence ID" value="QNH96957.1"/>
    <property type="molecule type" value="Genomic_DNA"/>
</dbReference>
<dbReference type="Pfam" id="PF00455">
    <property type="entry name" value="DeoRC"/>
    <property type="match status" value="1"/>
</dbReference>
<keyword evidence="4" id="KW-0804">Transcription</keyword>
<dbReference type="InterPro" id="IPR037171">
    <property type="entry name" value="NagB/RpiA_transferase-like"/>
</dbReference>
<keyword evidence="8" id="KW-1185">Reference proteome</keyword>
<dbReference type="InterPro" id="IPR050313">
    <property type="entry name" value="Carb_Metab_HTH_regulators"/>
</dbReference>
<evidence type="ECO:0000256" key="3">
    <source>
        <dbReference type="ARBA" id="ARBA00023015"/>
    </source>
</evidence>
<dbReference type="SUPFAM" id="SSF46785">
    <property type="entry name" value="Winged helix' DNA-binding domain"/>
    <property type="match status" value="1"/>
</dbReference>
<dbReference type="Gene3D" id="3.40.50.1360">
    <property type="match status" value="1"/>
</dbReference>
<feature type="domain" description="HTH deoR-type" evidence="6">
    <location>
        <begin position="3"/>
        <end position="58"/>
    </location>
</feature>
<dbReference type="Pfam" id="PF08220">
    <property type="entry name" value="HTH_DeoR"/>
    <property type="match status" value="1"/>
</dbReference>
<evidence type="ECO:0000256" key="4">
    <source>
        <dbReference type="ARBA" id="ARBA00023163"/>
    </source>
</evidence>
<dbReference type="RefSeq" id="WP_185770694.1">
    <property type="nucleotide sequence ID" value="NZ_CP046883.1"/>
</dbReference>
<proteinExistence type="predicted"/>
<name>A0A7G7YR37_9CORY</name>
<dbReference type="Proteomes" id="UP000515275">
    <property type="component" value="Chromosome"/>
</dbReference>
<dbReference type="SUPFAM" id="SSF100950">
    <property type="entry name" value="NagB/RpiA/CoA transferase-like"/>
    <property type="match status" value="1"/>
</dbReference>
<evidence type="ECO:0000259" key="6">
    <source>
        <dbReference type="PROSITE" id="PS51000"/>
    </source>
</evidence>
<dbReference type="SMART" id="SM00420">
    <property type="entry name" value="HTH_DEOR"/>
    <property type="match status" value="1"/>
</dbReference>
<sequence length="270" mass="28629">MQSAERRRQIASLAAVRGRVTVIDLAQQFTVTAETIRRDLAILDAEGILCRVHGGAVPVRNYRTDLTSYEARAKASLAAKKAIARRAVQLLPVPGSTIFLDGGTTTALMATLMADIPHLQDNAPPYSVITNSLPVALSLADSTLFDIKLLGGKVRPQSRAVVGDTATRGIAVLRADVAFVGTSALTLNHGLSTPDEQEGAVKRAMVTNARQTIALCDSTKFGLDYLVSFASIEDLSMVITDDMASNDYVSALNEAGIHVEFAASPSDSTT</sequence>
<dbReference type="PROSITE" id="PS51000">
    <property type="entry name" value="HTH_DEOR_2"/>
    <property type="match status" value="1"/>
</dbReference>
<reference evidence="7 8" key="1">
    <citation type="submission" date="2019-12" db="EMBL/GenBank/DDBJ databases">
        <title>Corynebacterium sp. nov., isolated from feces of the Anser Albifrons in China.</title>
        <authorList>
            <person name="Liu Q."/>
        </authorList>
    </citation>
    <scope>NUCLEOTIDE SEQUENCE [LARGE SCALE GENOMIC DNA]</scope>
    <source>
        <strain evidence="7 8">23H37-10</strain>
    </source>
</reference>
<evidence type="ECO:0000313" key="7">
    <source>
        <dbReference type="EMBL" id="QNH96957.1"/>
    </source>
</evidence>
<dbReference type="SMART" id="SM01134">
    <property type="entry name" value="DeoRC"/>
    <property type="match status" value="1"/>
</dbReference>
<evidence type="ECO:0000256" key="5">
    <source>
        <dbReference type="ARBA" id="ARBA00024937"/>
    </source>
</evidence>